<dbReference type="GO" id="GO:0030968">
    <property type="term" value="P:endoplasmic reticulum unfolded protein response"/>
    <property type="evidence" value="ECO:0007669"/>
    <property type="project" value="TreeGrafter"/>
</dbReference>
<evidence type="ECO:0000256" key="4">
    <source>
        <dbReference type="SAM" id="MobiDB-lite"/>
    </source>
</evidence>
<evidence type="ECO:0000313" key="7">
    <source>
        <dbReference type="Proteomes" id="UP000237347"/>
    </source>
</evidence>
<dbReference type="GO" id="GO:0004843">
    <property type="term" value="F:cysteine-type deubiquitinase activity"/>
    <property type="evidence" value="ECO:0007669"/>
    <property type="project" value="UniProtKB-UniRule"/>
</dbReference>
<comment type="function">
    <text evidence="3">Hydrolase that can remove conjugated ubiquitin from proteins and may therefore play an important regulatory role at the level of protein turnover by preventing degradation.</text>
</comment>
<dbReference type="PANTHER" id="PTHR13312">
    <property type="entry name" value="HIV-INDUCED PROTEIN-7-LIKE PROTEASE"/>
    <property type="match status" value="1"/>
</dbReference>
<dbReference type="EC" id="3.4.19.12" evidence="3"/>
<evidence type="ECO:0000256" key="2">
    <source>
        <dbReference type="ARBA" id="ARBA00022801"/>
    </source>
</evidence>
<dbReference type="PROSITE" id="PS50802">
    <property type="entry name" value="OTU"/>
    <property type="match status" value="1"/>
</dbReference>
<evidence type="ECO:0000256" key="3">
    <source>
        <dbReference type="RuleBase" id="RU367104"/>
    </source>
</evidence>
<comment type="subcellular location">
    <subcellularLocation>
        <location evidence="3">Cytoplasm</location>
    </subcellularLocation>
</comment>
<keyword evidence="7" id="KW-1185">Reference proteome</keyword>
<dbReference type="AlphaFoldDB" id="A0AAW0IHW3"/>
<gene>
    <name evidence="6" type="ORF">CFP56_004226</name>
</gene>
<keyword evidence="3" id="KW-0963">Cytoplasm</keyword>
<sequence>MLGALCARPKPWILTSLSYHSFFHGSAAHHHQNPRRFDSGGVSFNRRRHHSTACRLEGPFVGGGAASIWHAITPSSTRSSRRSGGGGGDGSLRLRRKSMLRCERRGEGSWNVAWDARPARWLHRPDSAWLLFGVCACLNAPPLLDLVAAEENAEAEERIDGCDNNKKEMIDGSALVESKANAVNNDYRVTAHGACLRSGVEAPDDNRQRELADELRAQVLLLLIILKSLSFLWNLEVGKFVTLIVVDELSRRREETECGVEAPDDNRQRELADELRAQVVDELSRRREETEWFIEGDFDAYVTRIQQPYVWGGEPELLMASHVLKTPISVFMINRTSGALVNIAKYGEEYRKDEESPINVLFHGYGHYDLLEYISEESCQK</sequence>
<dbReference type="GO" id="GO:0036503">
    <property type="term" value="P:ERAD pathway"/>
    <property type="evidence" value="ECO:0007669"/>
    <property type="project" value="TreeGrafter"/>
</dbReference>
<dbReference type="GO" id="GO:0005634">
    <property type="term" value="C:nucleus"/>
    <property type="evidence" value="ECO:0007669"/>
    <property type="project" value="TreeGrafter"/>
</dbReference>
<keyword evidence="3" id="KW-0645">Protease</keyword>
<protein>
    <recommendedName>
        <fullName evidence="3">Ubiquitin thioesterase OTU</fullName>
        <ecNumber evidence="3">3.4.19.12</ecNumber>
    </recommendedName>
</protein>
<dbReference type="EMBL" id="PKMF04001173">
    <property type="protein sequence ID" value="KAK7813879.1"/>
    <property type="molecule type" value="Genomic_DNA"/>
</dbReference>
<feature type="domain" description="OTU" evidence="5">
    <location>
        <begin position="184"/>
        <end position="374"/>
    </location>
</feature>
<evidence type="ECO:0000259" key="5">
    <source>
        <dbReference type="PROSITE" id="PS50802"/>
    </source>
</evidence>
<dbReference type="PANTHER" id="PTHR13312:SF6">
    <property type="entry name" value="UBIQUITIN THIOESTERASE OTU"/>
    <property type="match status" value="1"/>
</dbReference>
<evidence type="ECO:0000256" key="1">
    <source>
        <dbReference type="ARBA" id="ARBA00000707"/>
    </source>
</evidence>
<dbReference type="GO" id="GO:0005829">
    <property type="term" value="C:cytosol"/>
    <property type="evidence" value="ECO:0007669"/>
    <property type="project" value="TreeGrafter"/>
</dbReference>
<keyword evidence="2 3" id="KW-0378">Hydrolase</keyword>
<dbReference type="Gene3D" id="3.90.70.80">
    <property type="match status" value="1"/>
</dbReference>
<comment type="caution">
    <text evidence="6">The sequence shown here is derived from an EMBL/GenBank/DDBJ whole genome shotgun (WGS) entry which is preliminary data.</text>
</comment>
<keyword evidence="3" id="KW-0833">Ubl conjugation pathway</keyword>
<dbReference type="InterPro" id="IPR003323">
    <property type="entry name" value="OTU_dom"/>
</dbReference>
<keyword evidence="3" id="KW-0788">Thiol protease</keyword>
<comment type="catalytic activity">
    <reaction evidence="1 3">
        <text>Thiol-dependent hydrolysis of ester, thioester, amide, peptide and isopeptide bonds formed by the C-terminal Gly of ubiquitin (a 76-residue protein attached to proteins as an intracellular targeting signal).</text>
        <dbReference type="EC" id="3.4.19.12"/>
    </reaction>
</comment>
<dbReference type="Proteomes" id="UP000237347">
    <property type="component" value="Unassembled WGS sequence"/>
</dbReference>
<accession>A0AAW0IHW3</accession>
<proteinExistence type="predicted"/>
<dbReference type="InterPro" id="IPR038765">
    <property type="entry name" value="Papain-like_cys_pep_sf"/>
</dbReference>
<dbReference type="GO" id="GO:0016579">
    <property type="term" value="P:protein deubiquitination"/>
    <property type="evidence" value="ECO:0007669"/>
    <property type="project" value="TreeGrafter"/>
</dbReference>
<dbReference type="Pfam" id="PF02338">
    <property type="entry name" value="OTU"/>
    <property type="match status" value="1"/>
</dbReference>
<feature type="region of interest" description="Disordered" evidence="4">
    <location>
        <begin position="72"/>
        <end position="93"/>
    </location>
</feature>
<organism evidence="6 7">
    <name type="scientific">Quercus suber</name>
    <name type="common">Cork oak</name>
    <dbReference type="NCBI Taxonomy" id="58331"/>
    <lineage>
        <taxon>Eukaryota</taxon>
        <taxon>Viridiplantae</taxon>
        <taxon>Streptophyta</taxon>
        <taxon>Embryophyta</taxon>
        <taxon>Tracheophyta</taxon>
        <taxon>Spermatophyta</taxon>
        <taxon>Magnoliopsida</taxon>
        <taxon>eudicotyledons</taxon>
        <taxon>Gunneridae</taxon>
        <taxon>Pentapetalae</taxon>
        <taxon>rosids</taxon>
        <taxon>fabids</taxon>
        <taxon>Fagales</taxon>
        <taxon>Fagaceae</taxon>
        <taxon>Quercus</taxon>
    </lineage>
</organism>
<reference evidence="6 7" key="1">
    <citation type="journal article" date="2018" name="Sci. Data">
        <title>The draft genome sequence of cork oak.</title>
        <authorList>
            <person name="Ramos A.M."/>
            <person name="Usie A."/>
            <person name="Barbosa P."/>
            <person name="Barros P.M."/>
            <person name="Capote T."/>
            <person name="Chaves I."/>
            <person name="Simoes F."/>
            <person name="Abreu I."/>
            <person name="Carrasquinho I."/>
            <person name="Faro C."/>
            <person name="Guimaraes J.B."/>
            <person name="Mendonca D."/>
            <person name="Nobrega F."/>
            <person name="Rodrigues L."/>
            <person name="Saibo N.J.M."/>
            <person name="Varela M.C."/>
            <person name="Egas C."/>
            <person name="Matos J."/>
            <person name="Miguel C.M."/>
            <person name="Oliveira M.M."/>
            <person name="Ricardo C.P."/>
            <person name="Goncalves S."/>
        </authorList>
    </citation>
    <scope>NUCLEOTIDE SEQUENCE [LARGE SCALE GENOMIC DNA]</scope>
    <source>
        <strain evidence="7">cv. HL8</strain>
    </source>
</reference>
<name>A0AAW0IHW3_QUESU</name>
<dbReference type="SUPFAM" id="SSF54001">
    <property type="entry name" value="Cysteine proteinases"/>
    <property type="match status" value="1"/>
</dbReference>
<evidence type="ECO:0000313" key="6">
    <source>
        <dbReference type="EMBL" id="KAK7813879.1"/>
    </source>
</evidence>